<keyword evidence="1" id="KW-0472">Membrane</keyword>
<gene>
    <name evidence="2" type="ORF">LCGC14_0774870</name>
</gene>
<reference evidence="2" key="1">
    <citation type="journal article" date="2015" name="Nature">
        <title>Complex archaea that bridge the gap between prokaryotes and eukaryotes.</title>
        <authorList>
            <person name="Spang A."/>
            <person name="Saw J.H."/>
            <person name="Jorgensen S.L."/>
            <person name="Zaremba-Niedzwiedzka K."/>
            <person name="Martijn J."/>
            <person name="Lind A.E."/>
            <person name="van Eijk R."/>
            <person name="Schleper C."/>
            <person name="Guy L."/>
            <person name="Ettema T.J."/>
        </authorList>
    </citation>
    <scope>NUCLEOTIDE SEQUENCE</scope>
</reference>
<proteinExistence type="predicted"/>
<name>A0A0F9T453_9ZZZZ</name>
<feature type="transmembrane region" description="Helical" evidence="1">
    <location>
        <begin position="146"/>
        <end position="164"/>
    </location>
</feature>
<keyword evidence="1" id="KW-0812">Transmembrane</keyword>
<feature type="transmembrane region" description="Helical" evidence="1">
    <location>
        <begin position="335"/>
        <end position="353"/>
    </location>
</feature>
<protein>
    <recommendedName>
        <fullName evidence="3">Glycosyltransferase RgtA/B/C/D-like domain-containing protein</fullName>
    </recommendedName>
</protein>
<feature type="transmembrane region" description="Helical" evidence="1">
    <location>
        <begin position="69"/>
        <end position="85"/>
    </location>
</feature>
<feature type="transmembrane region" description="Helical" evidence="1">
    <location>
        <begin position="122"/>
        <end position="139"/>
    </location>
</feature>
<feature type="transmembrane region" description="Helical" evidence="1">
    <location>
        <begin position="210"/>
        <end position="231"/>
    </location>
</feature>
<organism evidence="2">
    <name type="scientific">marine sediment metagenome</name>
    <dbReference type="NCBI Taxonomy" id="412755"/>
    <lineage>
        <taxon>unclassified sequences</taxon>
        <taxon>metagenomes</taxon>
        <taxon>ecological metagenomes</taxon>
    </lineage>
</organism>
<feature type="transmembrane region" description="Helical" evidence="1">
    <location>
        <begin position="275"/>
        <end position="297"/>
    </location>
</feature>
<dbReference type="AlphaFoldDB" id="A0A0F9T453"/>
<evidence type="ECO:0000313" key="2">
    <source>
        <dbReference type="EMBL" id="KKN36308.1"/>
    </source>
</evidence>
<feature type="transmembrane region" description="Helical" evidence="1">
    <location>
        <begin position="92"/>
        <end position="110"/>
    </location>
</feature>
<evidence type="ECO:0000256" key="1">
    <source>
        <dbReference type="SAM" id="Phobius"/>
    </source>
</evidence>
<feature type="transmembrane region" description="Helical" evidence="1">
    <location>
        <begin position="176"/>
        <end position="198"/>
    </location>
</feature>
<feature type="transmembrane region" description="Helical" evidence="1">
    <location>
        <begin position="28"/>
        <end position="49"/>
    </location>
</feature>
<dbReference type="EMBL" id="LAZR01001974">
    <property type="protein sequence ID" value="KKN36308.1"/>
    <property type="molecule type" value="Genomic_DNA"/>
</dbReference>
<keyword evidence="1" id="KW-1133">Transmembrane helix</keyword>
<feature type="transmembrane region" description="Helical" evidence="1">
    <location>
        <begin position="251"/>
        <end position="268"/>
    </location>
</feature>
<sequence length="356" mass="42357">MSNKVNNMNENNEKQDQSLLGNILEKKGLIFIIGGILIRIFMLVFYYYIHAIDPGRGWGDVYINFKGSFYYPPLTMVLLDFIKILSFGMVEVFAFWAFLFDIMTMLMFYFVLKNFKIPKKEYVFGLFMINPFLFLNNSFSLENCGYHITDAIFFFFLFMALILYNRENSWSKYLFYLFLALSAVGKLYTLPIVGFFFLKYIIEKNWEEMKIFLITTIPILLIFLVLPIFYWDNYLQLYSFWNQRGESILPLYIRLIPVAIIIGSYILFRLKKADLLEILFASIFIIAVFMFFSNPYIRYFQALLFFGILKPKELFSFKLNLGFIKRDIRFDNNLLVFYTSFILVGLAYLIIILKII</sequence>
<comment type="caution">
    <text evidence="2">The sequence shown here is derived from an EMBL/GenBank/DDBJ whole genome shotgun (WGS) entry which is preliminary data.</text>
</comment>
<accession>A0A0F9T453</accession>
<evidence type="ECO:0008006" key="3">
    <source>
        <dbReference type="Google" id="ProtNLM"/>
    </source>
</evidence>